<proteinExistence type="predicted"/>
<keyword evidence="2" id="KW-1185">Reference proteome</keyword>
<organism evidence="1 2">
    <name type="scientific">Vescimonas coprocola</name>
    <dbReference type="NCBI Taxonomy" id="2714355"/>
    <lineage>
        <taxon>Bacteria</taxon>
        <taxon>Bacillati</taxon>
        <taxon>Bacillota</taxon>
        <taxon>Clostridia</taxon>
        <taxon>Eubacteriales</taxon>
        <taxon>Oscillospiraceae</taxon>
        <taxon>Vescimonas</taxon>
    </lineage>
</organism>
<gene>
    <name evidence="1" type="ORF">MM50RIKEN_22710</name>
</gene>
<accession>A0A810Q2E3</accession>
<dbReference type="Proteomes" id="UP000681035">
    <property type="component" value="Chromosome"/>
</dbReference>
<reference evidence="1" key="1">
    <citation type="submission" date="2020-09" db="EMBL/GenBank/DDBJ databases">
        <title>New species isolated from human feces.</title>
        <authorList>
            <person name="Kitahara M."/>
            <person name="Shigeno Y."/>
            <person name="Shime M."/>
            <person name="Matsumoto Y."/>
            <person name="Nakamura S."/>
            <person name="Motooka D."/>
            <person name="Fukuoka S."/>
            <person name="Nishikawa H."/>
            <person name="Benno Y."/>
        </authorList>
    </citation>
    <scope>NUCLEOTIDE SEQUENCE</scope>
    <source>
        <strain evidence="1">MM50</strain>
    </source>
</reference>
<evidence type="ECO:0000313" key="2">
    <source>
        <dbReference type="Proteomes" id="UP000681035"/>
    </source>
</evidence>
<dbReference type="KEGG" id="vcop:MM50RIKEN_22710"/>
<dbReference type="AlphaFoldDB" id="A0A810Q2E3"/>
<name>A0A810Q2E3_9FIRM</name>
<dbReference type="RefSeq" id="WP_021858986.1">
    <property type="nucleotide sequence ID" value="NZ_AP023418.1"/>
</dbReference>
<protein>
    <submittedName>
        <fullName evidence="1">Uncharacterized protein</fullName>
    </submittedName>
</protein>
<sequence>MQRYLCNGQVHLHSPYEPDMTFVLTHRVIEAWDDMDAEDIYLNHLVESDIADHIRFIETKITPLA</sequence>
<evidence type="ECO:0000313" key="1">
    <source>
        <dbReference type="EMBL" id="BCK82508.1"/>
    </source>
</evidence>
<dbReference type="EMBL" id="AP023418">
    <property type="protein sequence ID" value="BCK82508.1"/>
    <property type="molecule type" value="Genomic_DNA"/>
</dbReference>